<keyword evidence="5" id="KW-1185">Reference proteome</keyword>
<dbReference type="InterPro" id="IPR010399">
    <property type="entry name" value="Tify_dom"/>
</dbReference>
<dbReference type="PANTHER" id="PTHR33077">
    <property type="entry name" value="PROTEIN TIFY 4A-RELATED-RELATED"/>
    <property type="match status" value="1"/>
</dbReference>
<dbReference type="AlphaFoldDB" id="A0ABD2Z893"/>
<evidence type="ECO:0000313" key="5">
    <source>
        <dbReference type="Proteomes" id="UP001630127"/>
    </source>
</evidence>
<protein>
    <recommendedName>
        <fullName evidence="2">Protein TIFY</fullName>
    </recommendedName>
    <alternativeName>
        <fullName evidence="2">Jasmonate ZIM domain-containing protein</fullName>
    </alternativeName>
</protein>
<dbReference type="GO" id="GO:2000022">
    <property type="term" value="P:regulation of jasmonic acid mediated signaling pathway"/>
    <property type="evidence" value="ECO:0007669"/>
    <property type="project" value="UniProtKB-UniRule"/>
</dbReference>
<sequence length="216" mass="23762">MAANNDNHELYVGGSSLKLRKGMFQTMDLFQKNKFAEKNHDSHSDRDGIRKTLMMMKRNGGGGGGGGGDGIRRTPLSVPLISLQYFGGSRPLSLLEESLFPGFKQDVRLPIPSSGDQTETAQMTIFYAGSINVYDNVPADKAQAIMLLANQLSVSPPPVQNVTKKLDIVAKPIPQFHSPSLANAPEDLPIARRYSLRRFLEKRRGRMVNKSPYASS</sequence>
<comment type="domain">
    <text evidence="2">The jas domain is required for interaction with COI1.</text>
</comment>
<dbReference type="PANTHER" id="PTHR33077:SF102">
    <property type="entry name" value="PROTEIN TIFY"/>
    <property type="match status" value="1"/>
</dbReference>
<comment type="caution">
    <text evidence="4">The sequence shown here is derived from an EMBL/GenBank/DDBJ whole genome shotgun (WGS) entry which is preliminary data.</text>
</comment>
<dbReference type="SMART" id="SM00979">
    <property type="entry name" value="TIFY"/>
    <property type="match status" value="1"/>
</dbReference>
<dbReference type="InterPro" id="IPR018467">
    <property type="entry name" value="CCT_CS"/>
</dbReference>
<comment type="subcellular location">
    <subcellularLocation>
        <location evidence="2">Nucleus</location>
    </subcellularLocation>
</comment>
<keyword evidence="2" id="KW-0539">Nucleus</keyword>
<accession>A0ABD2Z893</accession>
<evidence type="ECO:0000259" key="3">
    <source>
        <dbReference type="PROSITE" id="PS51320"/>
    </source>
</evidence>
<gene>
    <name evidence="4" type="ORF">ACH5RR_022608</name>
</gene>
<keyword evidence="2" id="KW-1184">Jasmonic acid signaling pathway</keyword>
<evidence type="ECO:0000256" key="2">
    <source>
        <dbReference type="RuleBase" id="RU369065"/>
    </source>
</evidence>
<proteinExistence type="inferred from homology"/>
<organism evidence="4 5">
    <name type="scientific">Cinchona calisaya</name>
    <dbReference type="NCBI Taxonomy" id="153742"/>
    <lineage>
        <taxon>Eukaryota</taxon>
        <taxon>Viridiplantae</taxon>
        <taxon>Streptophyta</taxon>
        <taxon>Embryophyta</taxon>
        <taxon>Tracheophyta</taxon>
        <taxon>Spermatophyta</taxon>
        <taxon>Magnoliopsida</taxon>
        <taxon>eudicotyledons</taxon>
        <taxon>Gunneridae</taxon>
        <taxon>Pentapetalae</taxon>
        <taxon>asterids</taxon>
        <taxon>lamiids</taxon>
        <taxon>Gentianales</taxon>
        <taxon>Rubiaceae</taxon>
        <taxon>Cinchonoideae</taxon>
        <taxon>Cinchoneae</taxon>
        <taxon>Cinchona</taxon>
    </lineage>
</organism>
<name>A0ABD2Z893_9GENT</name>
<dbReference type="GO" id="GO:0009611">
    <property type="term" value="P:response to wounding"/>
    <property type="evidence" value="ECO:0007669"/>
    <property type="project" value="UniProtKB-UniRule"/>
</dbReference>
<dbReference type="Proteomes" id="UP001630127">
    <property type="component" value="Unassembled WGS sequence"/>
</dbReference>
<dbReference type="PROSITE" id="PS51320">
    <property type="entry name" value="TIFY"/>
    <property type="match status" value="1"/>
</dbReference>
<feature type="domain" description="Tify" evidence="3">
    <location>
        <begin position="116"/>
        <end position="151"/>
    </location>
</feature>
<comment type="similarity">
    <text evidence="1 2">Belongs to the TIFY/JAZ family.</text>
</comment>
<dbReference type="EMBL" id="JBJUIK010000010">
    <property type="protein sequence ID" value="KAL3515706.1"/>
    <property type="molecule type" value="Genomic_DNA"/>
</dbReference>
<dbReference type="Pfam" id="PF09425">
    <property type="entry name" value="Jas_motif"/>
    <property type="match status" value="1"/>
</dbReference>
<dbReference type="InterPro" id="IPR040390">
    <property type="entry name" value="TIFY/JAZ"/>
</dbReference>
<dbReference type="GO" id="GO:0031347">
    <property type="term" value="P:regulation of defense response"/>
    <property type="evidence" value="ECO:0007669"/>
    <property type="project" value="UniProtKB-UniRule"/>
</dbReference>
<dbReference type="Pfam" id="PF06200">
    <property type="entry name" value="tify"/>
    <property type="match status" value="1"/>
</dbReference>
<evidence type="ECO:0000256" key="1">
    <source>
        <dbReference type="ARBA" id="ARBA00008614"/>
    </source>
</evidence>
<reference evidence="4 5" key="1">
    <citation type="submission" date="2024-11" db="EMBL/GenBank/DDBJ databases">
        <title>A near-complete genome assembly of Cinchona calisaya.</title>
        <authorList>
            <person name="Lian D.C."/>
            <person name="Zhao X.W."/>
            <person name="Wei L."/>
        </authorList>
    </citation>
    <scope>NUCLEOTIDE SEQUENCE [LARGE SCALE GENOMIC DNA]</scope>
    <source>
        <tissue evidence="4">Nenye</tissue>
    </source>
</reference>
<dbReference type="GO" id="GO:0005634">
    <property type="term" value="C:nucleus"/>
    <property type="evidence" value="ECO:0007669"/>
    <property type="project" value="UniProtKB-SubCell"/>
</dbReference>
<comment type="function">
    <text evidence="2">Repressor of jasmonate responses.</text>
</comment>
<evidence type="ECO:0000313" key="4">
    <source>
        <dbReference type="EMBL" id="KAL3515706.1"/>
    </source>
</evidence>